<evidence type="ECO:0000313" key="2">
    <source>
        <dbReference type="Proteomes" id="UP000233551"/>
    </source>
</evidence>
<proteinExistence type="predicted"/>
<protein>
    <submittedName>
        <fullName evidence="1">Uncharacterized protein</fullName>
    </submittedName>
</protein>
<organism evidence="1 2">
    <name type="scientific">Punica granatum</name>
    <name type="common">Pomegranate</name>
    <dbReference type="NCBI Taxonomy" id="22663"/>
    <lineage>
        <taxon>Eukaryota</taxon>
        <taxon>Viridiplantae</taxon>
        <taxon>Streptophyta</taxon>
        <taxon>Embryophyta</taxon>
        <taxon>Tracheophyta</taxon>
        <taxon>Spermatophyta</taxon>
        <taxon>Magnoliopsida</taxon>
        <taxon>eudicotyledons</taxon>
        <taxon>Gunneridae</taxon>
        <taxon>Pentapetalae</taxon>
        <taxon>rosids</taxon>
        <taxon>malvids</taxon>
        <taxon>Myrtales</taxon>
        <taxon>Lythraceae</taxon>
        <taxon>Punica</taxon>
    </lineage>
</organism>
<reference evidence="1 2" key="1">
    <citation type="submission" date="2017-11" db="EMBL/GenBank/DDBJ databases">
        <title>De-novo sequencing of pomegranate (Punica granatum L.) genome.</title>
        <authorList>
            <person name="Akparov Z."/>
            <person name="Amiraslanov A."/>
            <person name="Hajiyeva S."/>
            <person name="Abbasov M."/>
            <person name="Kaur K."/>
            <person name="Hamwieh A."/>
            <person name="Solovyev V."/>
            <person name="Salamov A."/>
            <person name="Braich B."/>
            <person name="Kosarev P."/>
            <person name="Mahmoud A."/>
            <person name="Hajiyev E."/>
            <person name="Babayeva S."/>
            <person name="Izzatullayeva V."/>
            <person name="Mammadov A."/>
            <person name="Mammadov A."/>
            <person name="Sharifova S."/>
            <person name="Ojaghi J."/>
            <person name="Eynullazada K."/>
            <person name="Bayramov B."/>
            <person name="Abdulazimova A."/>
            <person name="Shahmuradov I."/>
        </authorList>
    </citation>
    <scope>NUCLEOTIDE SEQUENCE [LARGE SCALE GENOMIC DNA]</scope>
    <source>
        <strain evidence="2">cv. AG2017</strain>
        <tissue evidence="1">Leaf</tissue>
    </source>
</reference>
<dbReference type="AlphaFoldDB" id="A0A2I0HWX7"/>
<comment type="caution">
    <text evidence="1">The sequence shown here is derived from an EMBL/GenBank/DDBJ whole genome shotgun (WGS) entry which is preliminary data.</text>
</comment>
<accession>A0A2I0HWX7</accession>
<name>A0A2I0HWX7_PUNGR</name>
<evidence type="ECO:0000313" key="1">
    <source>
        <dbReference type="EMBL" id="PKI36201.1"/>
    </source>
</evidence>
<dbReference type="Proteomes" id="UP000233551">
    <property type="component" value="Unassembled WGS sequence"/>
</dbReference>
<keyword evidence="2" id="KW-1185">Reference proteome</keyword>
<dbReference type="EMBL" id="PGOL01004954">
    <property type="protein sequence ID" value="PKI36201.1"/>
    <property type="molecule type" value="Genomic_DNA"/>
</dbReference>
<sequence length="129" mass="14620">MECSVVDKSRTTWANFTYSIGFGNHRKRHIKVTLCILSITLMGQQLALLQKMNYEESKQQGLLSEVLSAAAGVTRDKTMDFDEYEYLEKTVENPELEKVKEVTNGRETKTDIGVLSIEVVIMSMTLIIP</sequence>
<gene>
    <name evidence="1" type="ORF">CRG98_043397</name>
</gene>